<feature type="compositionally biased region" description="Basic and acidic residues" evidence="1">
    <location>
        <begin position="32"/>
        <end position="44"/>
    </location>
</feature>
<dbReference type="InterPro" id="IPR012881">
    <property type="entry name" value="DUF1685"/>
</dbReference>
<feature type="region of interest" description="Disordered" evidence="1">
    <location>
        <begin position="170"/>
        <end position="254"/>
    </location>
</feature>
<feature type="region of interest" description="Disordered" evidence="1">
    <location>
        <begin position="300"/>
        <end position="343"/>
    </location>
</feature>
<dbReference type="Pfam" id="PF07939">
    <property type="entry name" value="DUF1685"/>
    <property type="match status" value="1"/>
</dbReference>
<feature type="compositionally biased region" description="Polar residues" evidence="1">
    <location>
        <begin position="1"/>
        <end position="11"/>
    </location>
</feature>
<feature type="compositionally biased region" description="Polar residues" evidence="1">
    <location>
        <begin position="192"/>
        <end position="202"/>
    </location>
</feature>
<comment type="caution">
    <text evidence="2">The sequence shown here is derived from an EMBL/GenBank/DDBJ whole genome shotgun (WGS) entry which is preliminary data.</text>
</comment>
<sequence length="367" mass="40877">MQGCASRTAQCPNPGVTSLEKGSADLFSPLSEGHEHLNARDISEPPKPFASFGSFRQRHGGAYDFDYSRTIEAPARLESSAASSRADLSQTLTMKNINCEGQAMPVFADYPLPASKRLLHPLHKTHTTGKHCSTDLDREEAWERKREQYLVQEEDEEYDEDEEFGADEGFSDALSEHSGEDTSSEDEERSKVSSNTDESAFSGQCKLEIGDTIEEPQPHALNPNEMRKARKRMQSFRRKSLPRPSAKPLRAKSLTDEDLEELRGSIDLGFRFSYNEPSRLKNTLPALELYCAINRNYADAQSRSSPNSPLNGNVLHRTNSSGSATSPSNENWRISSPGDHPSEVKTRLRHWAQVVACSVKQGTNMIA</sequence>
<feature type="compositionally biased region" description="Basic residues" evidence="1">
    <location>
        <begin position="228"/>
        <end position="241"/>
    </location>
</feature>
<keyword evidence="3" id="KW-1185">Reference proteome</keyword>
<dbReference type="AlphaFoldDB" id="A0A8T2TNB7"/>
<feature type="compositionally biased region" description="Polar residues" evidence="1">
    <location>
        <begin position="300"/>
        <end position="334"/>
    </location>
</feature>
<dbReference type="PANTHER" id="PTHR31865">
    <property type="entry name" value="OSJNBA0071G03.3 PROTEIN"/>
    <property type="match status" value="1"/>
</dbReference>
<gene>
    <name evidence="2" type="ORF">KP509_11G034700</name>
</gene>
<dbReference type="OMA" id="QCKLEIG"/>
<protein>
    <submittedName>
        <fullName evidence="2">Uncharacterized protein</fullName>
    </submittedName>
</protein>
<accession>A0A8T2TNB7</accession>
<dbReference type="Proteomes" id="UP000825935">
    <property type="component" value="Chromosome 11"/>
</dbReference>
<dbReference type="OrthoDB" id="1918709at2759"/>
<feature type="region of interest" description="Disordered" evidence="1">
    <location>
        <begin position="1"/>
        <end position="53"/>
    </location>
</feature>
<name>A0A8T2TNB7_CERRI</name>
<dbReference type="EMBL" id="CM035416">
    <property type="protein sequence ID" value="KAH7424971.1"/>
    <property type="molecule type" value="Genomic_DNA"/>
</dbReference>
<evidence type="ECO:0000313" key="3">
    <source>
        <dbReference type="Proteomes" id="UP000825935"/>
    </source>
</evidence>
<proteinExistence type="predicted"/>
<reference evidence="2" key="1">
    <citation type="submission" date="2021-08" db="EMBL/GenBank/DDBJ databases">
        <title>WGS assembly of Ceratopteris richardii.</title>
        <authorList>
            <person name="Marchant D.B."/>
            <person name="Chen G."/>
            <person name="Jenkins J."/>
            <person name="Shu S."/>
            <person name="Leebens-Mack J."/>
            <person name="Grimwood J."/>
            <person name="Schmutz J."/>
            <person name="Soltis P."/>
            <person name="Soltis D."/>
            <person name="Chen Z.-H."/>
        </authorList>
    </citation>
    <scope>NUCLEOTIDE SEQUENCE</scope>
    <source>
        <strain evidence="2">Whitten #5841</strain>
        <tissue evidence="2">Leaf</tissue>
    </source>
</reference>
<dbReference type="PANTHER" id="PTHR31865:SF3">
    <property type="entry name" value="PHOSPHODIESTERASE EPSILON-1, PUTATIVE (DUF1685)-RELATED"/>
    <property type="match status" value="1"/>
</dbReference>
<organism evidence="2 3">
    <name type="scientific">Ceratopteris richardii</name>
    <name type="common">Triangle waterfern</name>
    <dbReference type="NCBI Taxonomy" id="49495"/>
    <lineage>
        <taxon>Eukaryota</taxon>
        <taxon>Viridiplantae</taxon>
        <taxon>Streptophyta</taxon>
        <taxon>Embryophyta</taxon>
        <taxon>Tracheophyta</taxon>
        <taxon>Polypodiopsida</taxon>
        <taxon>Polypodiidae</taxon>
        <taxon>Polypodiales</taxon>
        <taxon>Pteridineae</taxon>
        <taxon>Pteridaceae</taxon>
        <taxon>Parkerioideae</taxon>
        <taxon>Ceratopteris</taxon>
    </lineage>
</organism>
<evidence type="ECO:0000313" key="2">
    <source>
        <dbReference type="EMBL" id="KAH7424971.1"/>
    </source>
</evidence>
<evidence type="ECO:0000256" key="1">
    <source>
        <dbReference type="SAM" id="MobiDB-lite"/>
    </source>
</evidence>